<dbReference type="AlphaFoldDB" id="A0A834X185"/>
<evidence type="ECO:0000313" key="2">
    <source>
        <dbReference type="Proteomes" id="UP000634136"/>
    </source>
</evidence>
<gene>
    <name evidence="1" type="ORF">G2W53_010948</name>
</gene>
<keyword evidence="2" id="KW-1185">Reference proteome</keyword>
<protein>
    <submittedName>
        <fullName evidence="1">Uncharacterized protein</fullName>
    </submittedName>
</protein>
<dbReference type="EMBL" id="JAAIUW010000004">
    <property type="protein sequence ID" value="KAF7836089.1"/>
    <property type="molecule type" value="Genomic_DNA"/>
</dbReference>
<sequence length="80" mass="9015">MMKEIKYPIHSHLFGCGVEFHELNWRLVVADGGSDSEDELHSPTTWSGGSAMVVPLRRANVTVVLFRRVATMEVQSEWSV</sequence>
<organism evidence="1 2">
    <name type="scientific">Senna tora</name>
    <dbReference type="NCBI Taxonomy" id="362788"/>
    <lineage>
        <taxon>Eukaryota</taxon>
        <taxon>Viridiplantae</taxon>
        <taxon>Streptophyta</taxon>
        <taxon>Embryophyta</taxon>
        <taxon>Tracheophyta</taxon>
        <taxon>Spermatophyta</taxon>
        <taxon>Magnoliopsida</taxon>
        <taxon>eudicotyledons</taxon>
        <taxon>Gunneridae</taxon>
        <taxon>Pentapetalae</taxon>
        <taxon>rosids</taxon>
        <taxon>fabids</taxon>
        <taxon>Fabales</taxon>
        <taxon>Fabaceae</taxon>
        <taxon>Caesalpinioideae</taxon>
        <taxon>Cassia clade</taxon>
        <taxon>Senna</taxon>
    </lineage>
</organism>
<proteinExistence type="predicted"/>
<evidence type="ECO:0000313" key="1">
    <source>
        <dbReference type="EMBL" id="KAF7836089.1"/>
    </source>
</evidence>
<comment type="caution">
    <text evidence="1">The sequence shown here is derived from an EMBL/GenBank/DDBJ whole genome shotgun (WGS) entry which is preliminary data.</text>
</comment>
<dbReference type="Proteomes" id="UP000634136">
    <property type="component" value="Unassembled WGS sequence"/>
</dbReference>
<accession>A0A834X185</accession>
<name>A0A834X185_9FABA</name>
<reference evidence="1" key="1">
    <citation type="submission" date="2020-09" db="EMBL/GenBank/DDBJ databases">
        <title>Genome-Enabled Discovery of Anthraquinone Biosynthesis in Senna tora.</title>
        <authorList>
            <person name="Kang S.-H."/>
            <person name="Pandey R.P."/>
            <person name="Lee C.-M."/>
            <person name="Sim J.-S."/>
            <person name="Jeong J.-T."/>
            <person name="Choi B.-S."/>
            <person name="Jung M."/>
            <person name="Ginzburg D."/>
            <person name="Zhao K."/>
            <person name="Won S.Y."/>
            <person name="Oh T.-J."/>
            <person name="Yu Y."/>
            <person name="Kim N.-H."/>
            <person name="Lee O.R."/>
            <person name="Lee T.-H."/>
            <person name="Bashyal P."/>
            <person name="Kim T.-S."/>
            <person name="Lee W.-H."/>
            <person name="Kawkins C."/>
            <person name="Kim C.-K."/>
            <person name="Kim J.S."/>
            <person name="Ahn B.O."/>
            <person name="Rhee S.Y."/>
            <person name="Sohng J.K."/>
        </authorList>
    </citation>
    <scope>NUCLEOTIDE SEQUENCE</scope>
    <source>
        <tissue evidence="1">Leaf</tissue>
    </source>
</reference>